<accession>A0A414ZQX1</accession>
<evidence type="ECO:0000313" key="2">
    <source>
        <dbReference type="Proteomes" id="UP000285865"/>
    </source>
</evidence>
<comment type="caution">
    <text evidence="1">The sequence shown here is derived from an EMBL/GenBank/DDBJ whole genome shotgun (WGS) entry which is preliminary data.</text>
</comment>
<dbReference type="EMBL" id="QRKN01000001">
    <property type="protein sequence ID" value="RHI25627.1"/>
    <property type="molecule type" value="Genomic_DNA"/>
</dbReference>
<dbReference type="Proteomes" id="UP000285865">
    <property type="component" value="Unassembled WGS sequence"/>
</dbReference>
<proteinExistence type="predicted"/>
<sequence>MIDTRDPEKLDSFYTQLCEIHKKSFPDMRPGQFLLNALGYINSTLHRDPFFPESDELIELLKQYANSNSMWYQGWDVLNRKENDSGGN</sequence>
<evidence type="ECO:0000313" key="1">
    <source>
        <dbReference type="EMBL" id="RHI25627.1"/>
    </source>
</evidence>
<name>A0A414ZQX1_9FIRM</name>
<gene>
    <name evidence="1" type="ORF">DW172_02790</name>
</gene>
<reference evidence="1 2" key="1">
    <citation type="submission" date="2018-08" db="EMBL/GenBank/DDBJ databases">
        <title>A genome reference for cultivated species of the human gut microbiota.</title>
        <authorList>
            <person name="Zou Y."/>
            <person name="Xue W."/>
            <person name="Luo G."/>
        </authorList>
    </citation>
    <scope>NUCLEOTIDE SEQUENCE [LARGE SCALE GENOMIC DNA]</scope>
    <source>
        <strain evidence="1 2">AM16-11</strain>
    </source>
</reference>
<organism evidence="1 2">
    <name type="scientific">Agathobacter rectalis</name>
    <dbReference type="NCBI Taxonomy" id="39491"/>
    <lineage>
        <taxon>Bacteria</taxon>
        <taxon>Bacillati</taxon>
        <taxon>Bacillota</taxon>
        <taxon>Clostridia</taxon>
        <taxon>Lachnospirales</taxon>
        <taxon>Lachnospiraceae</taxon>
        <taxon>Agathobacter</taxon>
    </lineage>
</organism>
<protein>
    <submittedName>
        <fullName evidence="1">Uncharacterized protein</fullName>
    </submittedName>
</protein>
<dbReference type="AlphaFoldDB" id="A0A414ZQX1"/>